<evidence type="ECO:0000313" key="3">
    <source>
        <dbReference type="EMBL" id="ROW08484.1"/>
    </source>
</evidence>
<feature type="transmembrane region" description="Helical" evidence="2">
    <location>
        <begin position="113"/>
        <end position="132"/>
    </location>
</feature>
<comment type="caution">
    <text evidence="3">The sequence shown here is derived from an EMBL/GenBank/DDBJ whole genome shotgun (WGS) entry which is preliminary data.</text>
</comment>
<keyword evidence="4" id="KW-1185">Reference proteome</keyword>
<keyword evidence="2" id="KW-0812">Transmembrane</keyword>
<dbReference type="OrthoDB" id="202545at2759"/>
<dbReference type="PANTHER" id="PTHR42044:SF2">
    <property type="entry name" value="DUF676 DOMAIN-CONTAINING PROTEIN"/>
    <property type="match status" value="1"/>
</dbReference>
<organism evidence="3 4">
    <name type="scientific">Cytospora schulzeri</name>
    <dbReference type="NCBI Taxonomy" id="448051"/>
    <lineage>
        <taxon>Eukaryota</taxon>
        <taxon>Fungi</taxon>
        <taxon>Dikarya</taxon>
        <taxon>Ascomycota</taxon>
        <taxon>Pezizomycotina</taxon>
        <taxon>Sordariomycetes</taxon>
        <taxon>Sordariomycetidae</taxon>
        <taxon>Diaporthales</taxon>
        <taxon>Cytosporaceae</taxon>
        <taxon>Cytospora</taxon>
    </lineage>
</organism>
<keyword evidence="2" id="KW-1133">Transmembrane helix</keyword>
<feature type="compositionally biased region" description="Polar residues" evidence="1">
    <location>
        <begin position="8"/>
        <end position="21"/>
    </location>
</feature>
<keyword evidence="2" id="KW-0472">Membrane</keyword>
<evidence type="ECO:0000256" key="1">
    <source>
        <dbReference type="SAM" id="MobiDB-lite"/>
    </source>
</evidence>
<protein>
    <submittedName>
        <fullName evidence="3">Uncharacterized protein</fullName>
    </submittedName>
</protein>
<dbReference type="Proteomes" id="UP000283895">
    <property type="component" value="Unassembled WGS sequence"/>
</dbReference>
<feature type="region of interest" description="Disordered" evidence="1">
    <location>
        <begin position="1"/>
        <end position="21"/>
    </location>
</feature>
<proteinExistence type="predicted"/>
<dbReference type="STRING" id="356882.A0A423WY75"/>
<evidence type="ECO:0000256" key="2">
    <source>
        <dbReference type="SAM" id="Phobius"/>
    </source>
</evidence>
<dbReference type="EMBL" id="LKEA01000006">
    <property type="protein sequence ID" value="ROW08484.1"/>
    <property type="molecule type" value="Genomic_DNA"/>
</dbReference>
<sequence length="573" mass="61645">MPWLSPLHSPTDSPHNGETSSAPGPIAPSVTYIPPLIDGACGTIANPQRLVIDQLRNDISTIIRLLPSLVRGAAAGQWRSLSRMDIAKMIQHAGLALFDIYILAWSVPLWLCLPGVLFAAWFGCCMAVVMGMSRIMNGRGAKESTVRSSSPAEGWMMGPDADDERWFFIAGMGESSRSLTQTTLPTLSKIFNRSITVVHKPTYGLPFDLLTHLLHRQLHGIFPCACTRGLYTQIRTALLDRKTSRTVIMAHNTGATCASHILRQLHADIPAESIARLEVYTFGAAARDFVVPLGGKSAATLFTEVAKKIAPGQQQHQLHVAGVDEHRGPHIEHYAFAGDPFARMGVLRGVREGLEGRFCGGVFVLDYPETGRARSSRLLMSMDDYMSCLFPQQSTSTDATGSILECVVNIDRDVAEKREFAAMASHTASTRTEQSKRLSWTGLGATVNGMNGNMDGVAGLEMARKGCKDCDGHKGREVKTELGNDSLDSVDNLEDQGGDLSEELVLLTIPEGGLGGGLGGRVEQVGDALQLGAQGVEERGLDLNGGVNINGGDGLVSLKFMWLANSGVKGKPR</sequence>
<reference evidence="3 4" key="1">
    <citation type="submission" date="2015-09" db="EMBL/GenBank/DDBJ databases">
        <title>Host preference determinants of Valsa canker pathogens revealed by comparative genomics.</title>
        <authorList>
            <person name="Yin Z."/>
            <person name="Huang L."/>
        </authorList>
    </citation>
    <scope>NUCLEOTIDE SEQUENCE [LARGE SCALE GENOMIC DNA]</scope>
    <source>
        <strain evidence="3 4">03-1</strain>
    </source>
</reference>
<dbReference type="PANTHER" id="PTHR42044">
    <property type="entry name" value="DUF676 DOMAIN-CONTAINING PROTEIN-RELATED"/>
    <property type="match status" value="1"/>
</dbReference>
<gene>
    <name evidence="3" type="ORF">VMCG_03235</name>
</gene>
<dbReference type="AlphaFoldDB" id="A0A423WY75"/>
<accession>A0A423WY75</accession>
<evidence type="ECO:0000313" key="4">
    <source>
        <dbReference type="Proteomes" id="UP000283895"/>
    </source>
</evidence>
<name>A0A423WY75_9PEZI</name>